<reference evidence="9 10" key="1">
    <citation type="journal article" date="2016" name="Nat. Commun.">
        <title>Thousands of microbial genomes shed light on interconnected biogeochemical processes in an aquifer system.</title>
        <authorList>
            <person name="Anantharaman K."/>
            <person name="Brown C.T."/>
            <person name="Hug L.A."/>
            <person name="Sharon I."/>
            <person name="Castelle C.J."/>
            <person name="Probst A.J."/>
            <person name="Thomas B.C."/>
            <person name="Singh A."/>
            <person name="Wilkins M.J."/>
            <person name="Karaoz U."/>
            <person name="Brodie E.L."/>
            <person name="Williams K.H."/>
            <person name="Hubbard S.S."/>
            <person name="Banfield J.F."/>
        </authorList>
    </citation>
    <scope>NUCLEOTIDE SEQUENCE [LARGE SCALE GENOMIC DNA]</scope>
</reference>
<feature type="domain" description="Orotidine 5'-phosphate decarboxylase" evidence="8">
    <location>
        <begin position="29"/>
        <end position="275"/>
    </location>
</feature>
<gene>
    <name evidence="9" type="ORF">A2784_02490</name>
</gene>
<organism evidence="9 10">
    <name type="scientific">Candidatus Chisholmbacteria bacterium RIFCSPHIGHO2_01_FULL_48_12</name>
    <dbReference type="NCBI Taxonomy" id="1797589"/>
    <lineage>
        <taxon>Bacteria</taxon>
        <taxon>Candidatus Chisholmiibacteriota</taxon>
    </lineage>
</organism>
<dbReference type="EMBL" id="MHCH01000028">
    <property type="protein sequence ID" value="OGY17367.1"/>
    <property type="molecule type" value="Genomic_DNA"/>
</dbReference>
<dbReference type="SMART" id="SM00934">
    <property type="entry name" value="OMPdecase"/>
    <property type="match status" value="1"/>
</dbReference>
<evidence type="ECO:0000313" key="9">
    <source>
        <dbReference type="EMBL" id="OGY17367.1"/>
    </source>
</evidence>
<dbReference type="SUPFAM" id="SSF51366">
    <property type="entry name" value="Ribulose-phoshate binding barrel"/>
    <property type="match status" value="1"/>
</dbReference>
<evidence type="ECO:0000256" key="2">
    <source>
        <dbReference type="ARBA" id="ARBA00008847"/>
    </source>
</evidence>
<keyword evidence="3" id="KW-0210">Decarboxylase</keyword>
<dbReference type="GO" id="GO:0004590">
    <property type="term" value="F:orotidine-5'-phosphate decarboxylase activity"/>
    <property type="evidence" value="ECO:0007669"/>
    <property type="project" value="UniProtKB-UniRule"/>
</dbReference>
<dbReference type="Gene3D" id="3.20.20.70">
    <property type="entry name" value="Aldolase class I"/>
    <property type="match status" value="1"/>
</dbReference>
<comment type="catalytic activity">
    <reaction evidence="6">
        <text>orotidine 5'-phosphate + H(+) = UMP + CO2</text>
        <dbReference type="Rhea" id="RHEA:11596"/>
        <dbReference type="ChEBI" id="CHEBI:15378"/>
        <dbReference type="ChEBI" id="CHEBI:16526"/>
        <dbReference type="ChEBI" id="CHEBI:57538"/>
        <dbReference type="ChEBI" id="CHEBI:57865"/>
        <dbReference type="EC" id="4.1.1.23"/>
    </reaction>
</comment>
<proteinExistence type="inferred from homology"/>
<protein>
    <recommendedName>
        <fullName evidence="7">Orotidine-5'-phosphate decarboxylase</fullName>
        <ecNumber evidence="7">4.1.1.23</ecNumber>
    </recommendedName>
</protein>
<evidence type="ECO:0000256" key="1">
    <source>
        <dbReference type="ARBA" id="ARBA00004861"/>
    </source>
</evidence>
<dbReference type="Proteomes" id="UP000177324">
    <property type="component" value="Unassembled WGS sequence"/>
</dbReference>
<evidence type="ECO:0000256" key="7">
    <source>
        <dbReference type="NCBIfam" id="TIGR02127"/>
    </source>
</evidence>
<keyword evidence="5" id="KW-0456">Lyase</keyword>
<dbReference type="AlphaFoldDB" id="A0A1G1VQ59"/>
<dbReference type="InterPro" id="IPR011995">
    <property type="entry name" value="OMPdecase_type-2"/>
</dbReference>
<evidence type="ECO:0000259" key="8">
    <source>
        <dbReference type="SMART" id="SM00934"/>
    </source>
</evidence>
<dbReference type="EC" id="4.1.1.23" evidence="7"/>
<evidence type="ECO:0000256" key="5">
    <source>
        <dbReference type="ARBA" id="ARBA00023239"/>
    </source>
</evidence>
<evidence type="ECO:0000256" key="6">
    <source>
        <dbReference type="ARBA" id="ARBA00049157"/>
    </source>
</evidence>
<dbReference type="InterPro" id="IPR001754">
    <property type="entry name" value="OMPdeCOase_dom"/>
</dbReference>
<dbReference type="Pfam" id="PF00215">
    <property type="entry name" value="OMPdecase"/>
    <property type="match status" value="1"/>
</dbReference>
<dbReference type="UniPathway" id="UPA00070">
    <property type="reaction ID" value="UER00120"/>
</dbReference>
<dbReference type="InterPro" id="IPR013785">
    <property type="entry name" value="Aldolase_TIM"/>
</dbReference>
<dbReference type="PANTHER" id="PTHR43375:SF1">
    <property type="entry name" value="OROTIDINE 5'-PHOSPHATE DECARBOXYLASE"/>
    <property type="match status" value="1"/>
</dbReference>
<dbReference type="CDD" id="cd04725">
    <property type="entry name" value="OMP_decarboxylase_like"/>
    <property type="match status" value="1"/>
</dbReference>
<comment type="pathway">
    <text evidence="1">Pyrimidine metabolism; UMP biosynthesis via de novo pathway; UMP from orotate: step 2/2.</text>
</comment>
<evidence type="ECO:0000256" key="3">
    <source>
        <dbReference type="ARBA" id="ARBA00022793"/>
    </source>
</evidence>
<dbReference type="PANTHER" id="PTHR43375">
    <property type="entry name" value="OROTIDINE 5'-PHOSPHATE DECARBOXYLASE"/>
    <property type="match status" value="1"/>
</dbReference>
<sequence length="296" mass="32846">MFNPKETEVSPQAPFIERLNRRWRITDSMAGVGLDPDLGKIPEFIWKQVGRKNNIAKGIVAFNRLVIEATHPFVCAYKLQKGFYQGSEGEKALEATVKLIRSTDPSILVIYDGKIGDIENTAVKYREYLFDELEVDALLINPYMGSSAVLPFAERPDKGVIVLCRTSNPEAEQIQGLRLDNGKQVWQVVLDRCANEWNTHQNIIACLSATFPQDLENIRRTIGDIPILLAGVGTQGGSLSTSLPHVLDSQGYGVIVSSSRSIIFAQPLPEETHAHAITRAVINLRANLRQSKHASQ</sequence>
<keyword evidence="4" id="KW-0665">Pyrimidine biosynthesis</keyword>
<name>A0A1G1VQ59_9BACT</name>
<evidence type="ECO:0000313" key="10">
    <source>
        <dbReference type="Proteomes" id="UP000177324"/>
    </source>
</evidence>
<dbReference type="InterPro" id="IPR011060">
    <property type="entry name" value="RibuloseP-bd_barrel"/>
</dbReference>
<accession>A0A1G1VQ59</accession>
<dbReference type="GO" id="GO:0006207">
    <property type="term" value="P:'de novo' pyrimidine nucleobase biosynthetic process"/>
    <property type="evidence" value="ECO:0007669"/>
    <property type="project" value="InterPro"/>
</dbReference>
<dbReference type="STRING" id="1797589.A2784_02490"/>
<dbReference type="NCBIfam" id="TIGR02127">
    <property type="entry name" value="pyrF_sub2"/>
    <property type="match status" value="1"/>
</dbReference>
<dbReference type="GO" id="GO:0044205">
    <property type="term" value="P:'de novo' UMP biosynthetic process"/>
    <property type="evidence" value="ECO:0007669"/>
    <property type="project" value="UniProtKB-UniPathway"/>
</dbReference>
<comment type="caution">
    <text evidence="9">The sequence shown here is derived from an EMBL/GenBank/DDBJ whole genome shotgun (WGS) entry which is preliminary data.</text>
</comment>
<evidence type="ECO:0000256" key="4">
    <source>
        <dbReference type="ARBA" id="ARBA00022975"/>
    </source>
</evidence>
<comment type="similarity">
    <text evidence="2">Belongs to the OMP decarboxylase family. Type 2 subfamily.</text>
</comment>